<dbReference type="Proteomes" id="UP000255265">
    <property type="component" value="Unassembled WGS sequence"/>
</dbReference>
<keyword evidence="2" id="KW-0285">Flavoprotein</keyword>
<dbReference type="InterPro" id="IPR003953">
    <property type="entry name" value="FAD-dep_OxRdtase_2_FAD-bd"/>
</dbReference>
<evidence type="ECO:0000256" key="3">
    <source>
        <dbReference type="ARBA" id="ARBA00022827"/>
    </source>
</evidence>
<dbReference type="Gene3D" id="3.50.50.60">
    <property type="entry name" value="FAD/NAD(P)-binding domain"/>
    <property type="match status" value="2"/>
</dbReference>
<keyword evidence="3" id="KW-0274">FAD</keyword>
<dbReference type="Pfam" id="PF00890">
    <property type="entry name" value="FAD_binding_2"/>
    <property type="match status" value="1"/>
</dbReference>
<evidence type="ECO:0000256" key="4">
    <source>
        <dbReference type="ARBA" id="ARBA00023002"/>
    </source>
</evidence>
<dbReference type="InterPro" id="IPR027477">
    <property type="entry name" value="Succ_DH/fumarate_Rdtase_cat_sf"/>
</dbReference>
<dbReference type="AlphaFoldDB" id="A0A370FGE5"/>
<evidence type="ECO:0000259" key="5">
    <source>
        <dbReference type="Pfam" id="PF00890"/>
    </source>
</evidence>
<name>A0A370FGE5_9BURK</name>
<gene>
    <name evidence="6" type="ORF">DFR41_105288</name>
</gene>
<dbReference type="GO" id="GO:0016491">
    <property type="term" value="F:oxidoreductase activity"/>
    <property type="evidence" value="ECO:0007669"/>
    <property type="project" value="UniProtKB-KW"/>
</dbReference>
<reference evidence="6 7" key="1">
    <citation type="submission" date="2018-07" db="EMBL/GenBank/DDBJ databases">
        <title>Genomic Encyclopedia of Type Strains, Phase IV (KMG-IV): sequencing the most valuable type-strain genomes for metagenomic binning, comparative biology and taxonomic classification.</title>
        <authorList>
            <person name="Goeker M."/>
        </authorList>
    </citation>
    <scope>NUCLEOTIDE SEQUENCE [LARGE SCALE GENOMIC DNA]</scope>
    <source>
        <strain evidence="6 7">DSM 21352</strain>
    </source>
</reference>
<dbReference type="PANTHER" id="PTHR43400:SF10">
    <property type="entry name" value="3-OXOSTEROID 1-DEHYDROGENASE"/>
    <property type="match status" value="1"/>
</dbReference>
<evidence type="ECO:0000256" key="2">
    <source>
        <dbReference type="ARBA" id="ARBA00022630"/>
    </source>
</evidence>
<evidence type="ECO:0000313" key="6">
    <source>
        <dbReference type="EMBL" id="RDI24373.1"/>
    </source>
</evidence>
<dbReference type="PANTHER" id="PTHR43400">
    <property type="entry name" value="FUMARATE REDUCTASE"/>
    <property type="match status" value="1"/>
</dbReference>
<dbReference type="InterPro" id="IPR050315">
    <property type="entry name" value="FAD-oxidoreductase_2"/>
</dbReference>
<evidence type="ECO:0000256" key="1">
    <source>
        <dbReference type="ARBA" id="ARBA00001974"/>
    </source>
</evidence>
<sequence>MTLDNPATEADLLVIGAGAAGMTAALVAAHEGLRVVLCEATQQVGGTSATSAGTLWIPGNPHGVAAGHADTVDAARIYLDALIGEPDHDGRREAFLCSGPAMLRYLEARTAVKFASAGMHPDYLPHLPGAAVSGRAVSPLPFDGRLLGADFGRVRPPLPEFMLLGGMMVGKADIAALVGRYRSWRAFAHSARLVLRHAGDRLRHPRGARWVMGNALVGRLLHSLRSAHVDLRFGWRLRTLEGEDGRVVGARLETQGRSLLLRTRLGVVLATGGVGHDAALRHSMAPHGPTMLALAAEAVRGDGLGTGRAVGAAMTSLARPFLWQPVSLVHRKDGSTGLFPHLFLDRAKPGLIAVDGQGRRFVDEAASYHHFVEGMARAGAVPAHLVCSTAFIRRHGLGAIPPGTRDLRPWLERRMLVVAPTLQALAQASGLPARALADTVQHHDHHARRGEDPDFHKGASVFDRFNGDPAHAPNPCVGPIGPGPYAAMKVWPGDAASSAGLATDVDGRVLDAQGSAIEGLYACGNDAGSVFQGHYPGPGATLGPGMAQAYRIALHARARAPSDIRG</sequence>
<dbReference type="GO" id="GO:0008202">
    <property type="term" value="P:steroid metabolic process"/>
    <property type="evidence" value="ECO:0007669"/>
    <property type="project" value="UniProtKB-ARBA"/>
</dbReference>
<keyword evidence="7" id="KW-1185">Reference proteome</keyword>
<protein>
    <submittedName>
        <fullName evidence="6">Succinate dehydrogenase/fumarate reductase flavoprotein subunit</fullName>
    </submittedName>
</protein>
<comment type="caution">
    <text evidence="6">The sequence shown here is derived from an EMBL/GenBank/DDBJ whole genome shotgun (WGS) entry which is preliminary data.</text>
</comment>
<dbReference type="EMBL" id="QQAV01000005">
    <property type="protein sequence ID" value="RDI24373.1"/>
    <property type="molecule type" value="Genomic_DNA"/>
</dbReference>
<dbReference type="SUPFAM" id="SSF56425">
    <property type="entry name" value="Succinate dehydrogenase/fumarate reductase flavoprotein, catalytic domain"/>
    <property type="match status" value="1"/>
</dbReference>
<keyword evidence="4" id="KW-0560">Oxidoreductase</keyword>
<organism evidence="6 7">
    <name type="scientific">Pseudacidovorax intermedius</name>
    <dbReference type="NCBI Taxonomy" id="433924"/>
    <lineage>
        <taxon>Bacteria</taxon>
        <taxon>Pseudomonadati</taxon>
        <taxon>Pseudomonadota</taxon>
        <taxon>Betaproteobacteria</taxon>
        <taxon>Burkholderiales</taxon>
        <taxon>Comamonadaceae</taxon>
        <taxon>Pseudacidovorax</taxon>
    </lineage>
</organism>
<evidence type="ECO:0000313" key="7">
    <source>
        <dbReference type="Proteomes" id="UP000255265"/>
    </source>
</evidence>
<accession>A0A370FGE5</accession>
<dbReference type="SUPFAM" id="SSF51905">
    <property type="entry name" value="FAD/NAD(P)-binding domain"/>
    <property type="match status" value="1"/>
</dbReference>
<dbReference type="InterPro" id="IPR036188">
    <property type="entry name" value="FAD/NAD-bd_sf"/>
</dbReference>
<proteinExistence type="predicted"/>
<dbReference type="RefSeq" id="WP_114803327.1">
    <property type="nucleotide sequence ID" value="NZ_QQAV01000005.1"/>
</dbReference>
<feature type="domain" description="FAD-dependent oxidoreductase 2 FAD-binding" evidence="5">
    <location>
        <begin position="11"/>
        <end position="542"/>
    </location>
</feature>
<dbReference type="OrthoDB" id="9813348at2"/>
<comment type="cofactor">
    <cofactor evidence="1">
        <name>FAD</name>
        <dbReference type="ChEBI" id="CHEBI:57692"/>
    </cofactor>
</comment>